<dbReference type="PANTHER" id="PTHR42792:SF2">
    <property type="entry name" value="FLAGELLIN"/>
    <property type="match status" value="1"/>
</dbReference>
<feature type="coiled-coil region" evidence="4">
    <location>
        <begin position="427"/>
        <end position="454"/>
    </location>
</feature>
<evidence type="ECO:0000259" key="5">
    <source>
        <dbReference type="Pfam" id="PF00669"/>
    </source>
</evidence>
<comment type="subcellular location">
    <subcellularLocation>
        <location evidence="3">Secreted</location>
    </subcellularLocation>
    <subcellularLocation>
        <location evidence="3">Bacterial flagellum</location>
    </subcellularLocation>
</comment>
<proteinExistence type="inferred from homology"/>
<keyword evidence="4" id="KW-0175">Coiled coil</keyword>
<evidence type="ECO:0000313" key="8">
    <source>
        <dbReference type="Proteomes" id="UP000218113"/>
    </source>
</evidence>
<dbReference type="GO" id="GO:0005198">
    <property type="term" value="F:structural molecule activity"/>
    <property type="evidence" value="ECO:0007669"/>
    <property type="project" value="UniProtKB-UniRule"/>
</dbReference>
<dbReference type="GO" id="GO:0005576">
    <property type="term" value="C:extracellular region"/>
    <property type="evidence" value="ECO:0007669"/>
    <property type="project" value="UniProtKB-SubCell"/>
</dbReference>
<dbReference type="Pfam" id="PF00669">
    <property type="entry name" value="Flagellin_N"/>
    <property type="match status" value="1"/>
</dbReference>
<keyword evidence="7" id="KW-0969">Cilium</keyword>
<dbReference type="PANTHER" id="PTHR42792">
    <property type="entry name" value="FLAGELLIN"/>
    <property type="match status" value="1"/>
</dbReference>
<dbReference type="InterPro" id="IPR001029">
    <property type="entry name" value="Flagellin_N"/>
</dbReference>
<dbReference type="Gene3D" id="2.170.280.10">
    <property type="entry name" value="f41 fragment of flagellin, middle domain"/>
    <property type="match status" value="1"/>
</dbReference>
<keyword evidence="7" id="KW-0282">Flagellum</keyword>
<name>A0A2A4SM37_9DELT</name>
<reference evidence="8" key="1">
    <citation type="submission" date="2017-08" db="EMBL/GenBank/DDBJ databases">
        <title>A dynamic microbial community with high functional redundancy inhabits the cold, oxic subseafloor aquifer.</title>
        <authorList>
            <person name="Tully B.J."/>
            <person name="Wheat C.G."/>
            <person name="Glazer B.T."/>
            <person name="Huber J.A."/>
        </authorList>
    </citation>
    <scope>NUCLEOTIDE SEQUENCE [LARGE SCALE GENOMIC DNA]</scope>
</reference>
<dbReference type="Gene3D" id="1.20.1330.10">
    <property type="entry name" value="f41 fragment of flagellin, N-terminal domain"/>
    <property type="match status" value="1"/>
</dbReference>
<dbReference type="InterPro" id="IPR001492">
    <property type="entry name" value="Flagellin"/>
</dbReference>
<dbReference type="EMBL" id="NVSR01000161">
    <property type="protein sequence ID" value="PCI22436.1"/>
    <property type="molecule type" value="Genomic_DNA"/>
</dbReference>
<protein>
    <recommendedName>
        <fullName evidence="3">Flagellin</fullName>
    </recommendedName>
</protein>
<dbReference type="InterPro" id="IPR042187">
    <property type="entry name" value="Flagellin_C_sub2"/>
</dbReference>
<organism evidence="7 8">
    <name type="scientific">SAR324 cluster bacterium</name>
    <dbReference type="NCBI Taxonomy" id="2024889"/>
    <lineage>
        <taxon>Bacteria</taxon>
        <taxon>Deltaproteobacteria</taxon>
        <taxon>SAR324 cluster</taxon>
    </lineage>
</organism>
<evidence type="ECO:0000256" key="1">
    <source>
        <dbReference type="ARBA" id="ARBA00005709"/>
    </source>
</evidence>
<comment type="caution">
    <text evidence="7">The sequence shown here is derived from an EMBL/GenBank/DDBJ whole genome shotgun (WGS) entry which is preliminary data.</text>
</comment>
<keyword evidence="3" id="KW-0964">Secreted</keyword>
<dbReference type="GO" id="GO:0009288">
    <property type="term" value="C:bacterial-type flagellum"/>
    <property type="evidence" value="ECO:0007669"/>
    <property type="project" value="UniProtKB-SubCell"/>
</dbReference>
<evidence type="ECO:0000259" key="6">
    <source>
        <dbReference type="Pfam" id="PF00700"/>
    </source>
</evidence>
<feature type="domain" description="Flagellin N-terminal" evidence="5">
    <location>
        <begin position="5"/>
        <end position="142"/>
    </location>
</feature>
<comment type="similarity">
    <text evidence="1 3">Belongs to the bacterial flagellin family.</text>
</comment>
<evidence type="ECO:0000256" key="3">
    <source>
        <dbReference type="RuleBase" id="RU362073"/>
    </source>
</evidence>
<dbReference type="InterPro" id="IPR046358">
    <property type="entry name" value="Flagellin_C"/>
</dbReference>
<dbReference type="PRINTS" id="PR00207">
    <property type="entry name" value="FLAGELLIN"/>
</dbReference>
<keyword evidence="7" id="KW-0966">Cell projection</keyword>
<dbReference type="AlphaFoldDB" id="A0A2A4SM37"/>
<evidence type="ECO:0000256" key="2">
    <source>
        <dbReference type="ARBA" id="ARBA00023143"/>
    </source>
</evidence>
<dbReference type="Proteomes" id="UP000218113">
    <property type="component" value="Unassembled WGS sequence"/>
</dbReference>
<dbReference type="Gene3D" id="2.30.220.10">
    <property type="entry name" value="f41 fragment of flagellin, C-terminal domain"/>
    <property type="match status" value="1"/>
</dbReference>
<evidence type="ECO:0000313" key="7">
    <source>
        <dbReference type="EMBL" id="PCI22436.1"/>
    </source>
</evidence>
<keyword evidence="2 3" id="KW-0975">Bacterial flagellum</keyword>
<dbReference type="Gene3D" id="6.10.10.10">
    <property type="entry name" value="Flagellar export chaperone, C-terminal domain"/>
    <property type="match status" value="1"/>
</dbReference>
<evidence type="ECO:0000256" key="4">
    <source>
        <dbReference type="SAM" id="Coils"/>
    </source>
</evidence>
<dbReference type="SUPFAM" id="SSF64518">
    <property type="entry name" value="Phase 1 flagellin"/>
    <property type="match status" value="1"/>
</dbReference>
<sequence>MSLRINHNIAAINAHRNLVKNDERMGKTLERLSSGLKINRGADGPAALVISEQMRSQVAGLTQAIMNSESAVSMVQTTEAALNEVNSLLIGMRQLAIHSANEGVNDDIMLQANQAELSNAMQTIDRISKNTQFGTKSLLDGSFGISGTAAGEGLSFINAGTKTLSSPHSGYSVEVTQEATQAKITGAVALSQDLIDSEETFIIKEGSRNVQFTTSLGESLESVVNKINSKLRNADMSLDVFADENDQMTVVQKKYGSKHTFSVISSTDGVLSEKADTSTRVMNGQDIHGTISGEVTIGDGQFLTGDIGTNVEGLTVRYTGSSKTTQPGMDVGALGELDPALAAEDELDGVSPTGEPSAFDMAAEEDTEVGRVMVENHALIFQIGGNRGQNVKVLLPHTSTEKLGTKINNESGFKNIRDLDITSAQGAQDALLLVDQAINEISSLRAELGAIQKNTLESNISGLRVAKENLINAESVIRDADMAIEMSDFTRNQIMSQSATAMLAQANQAPNNVLTLLK</sequence>
<dbReference type="Pfam" id="PF00700">
    <property type="entry name" value="Flagellin_C"/>
    <property type="match status" value="1"/>
</dbReference>
<comment type="function">
    <text evidence="3">Flagellin is the subunit protein which polymerizes to form the filaments of bacterial flagella.</text>
</comment>
<gene>
    <name evidence="7" type="ORF">COB67_13415</name>
</gene>
<feature type="domain" description="Flagellin C-terminal" evidence="6">
    <location>
        <begin position="433"/>
        <end position="517"/>
    </location>
</feature>
<accession>A0A2A4SM37</accession>